<dbReference type="CDD" id="cd05356">
    <property type="entry name" value="17beta-HSD1_like_SDR_c"/>
    <property type="match status" value="1"/>
</dbReference>
<dbReference type="Gene3D" id="3.40.50.720">
    <property type="entry name" value="NAD(P)-binding Rossmann-like Domain"/>
    <property type="match status" value="1"/>
</dbReference>
<gene>
    <name evidence="3" type="ORF">LECACI_7A009882</name>
</gene>
<reference evidence="3" key="1">
    <citation type="submission" date="2023-11" db="EMBL/GenBank/DDBJ databases">
        <authorList>
            <person name="Alioto T."/>
            <person name="Alioto T."/>
            <person name="Gomez Garrido J."/>
        </authorList>
    </citation>
    <scope>NUCLEOTIDE SEQUENCE</scope>
</reference>
<dbReference type="InterPro" id="IPR002347">
    <property type="entry name" value="SDR_fam"/>
</dbReference>
<keyword evidence="2" id="KW-0560">Oxidoreductase</keyword>
<evidence type="ECO:0000313" key="4">
    <source>
        <dbReference type="Proteomes" id="UP001296104"/>
    </source>
</evidence>
<evidence type="ECO:0000256" key="2">
    <source>
        <dbReference type="ARBA" id="ARBA00023002"/>
    </source>
</evidence>
<dbReference type="PANTHER" id="PTHR43899">
    <property type="entry name" value="RH59310P"/>
    <property type="match status" value="1"/>
</dbReference>
<dbReference type="EMBL" id="CAVMBE010000132">
    <property type="protein sequence ID" value="CAK4034724.1"/>
    <property type="molecule type" value="Genomic_DNA"/>
</dbReference>
<name>A0AAI8Z904_9PEZI</name>
<sequence>MAASAVRALAGLWALYQGFRLAAFIQSHFFHKSTLDRLQTPGAQGGEDDSAWALVTGATDGIGKGFAEELCARGFNVIIHGRNETKLEKVKSSLQTRWPKCQIRTLRMDASREAGDADAMARTACALQPLNLRILINNVGGSSGSISFMPLQDRTPEQIRSVLEVNVRFPTEITRALLPQLQRNGSALIMNIGSATSELSLPYLSIYSGCKGYNQCWSRCLEAEMRAENHDVEVLCILVAAVATELSPRPLSLFVPNARQMAGYALGKVGCGRGEIFGYWGHHLQVMMFRAMPSFMARKAVVDVGKKEKLEDEKRTASR</sequence>
<proteinExistence type="inferred from homology"/>
<dbReference type="PANTHER" id="PTHR43899:SF13">
    <property type="entry name" value="RH59310P"/>
    <property type="match status" value="1"/>
</dbReference>
<protein>
    <recommendedName>
        <fullName evidence="5">Very-long-chain 3-oxoacyl-CoA reductase</fullName>
    </recommendedName>
</protein>
<dbReference type="SUPFAM" id="SSF51735">
    <property type="entry name" value="NAD(P)-binding Rossmann-fold domains"/>
    <property type="match status" value="1"/>
</dbReference>
<dbReference type="PIRSF" id="PIRSF000126">
    <property type="entry name" value="11-beta-HSD1"/>
    <property type="match status" value="1"/>
</dbReference>
<dbReference type="Proteomes" id="UP001296104">
    <property type="component" value="Unassembled WGS sequence"/>
</dbReference>
<accession>A0AAI8Z904</accession>
<dbReference type="GO" id="GO:0016491">
    <property type="term" value="F:oxidoreductase activity"/>
    <property type="evidence" value="ECO:0007669"/>
    <property type="project" value="UniProtKB-KW"/>
</dbReference>
<dbReference type="InterPro" id="IPR051019">
    <property type="entry name" value="VLCFA-Steroid_DH"/>
</dbReference>
<dbReference type="Pfam" id="PF00106">
    <property type="entry name" value="adh_short"/>
    <property type="match status" value="1"/>
</dbReference>
<dbReference type="InterPro" id="IPR036291">
    <property type="entry name" value="NAD(P)-bd_dom_sf"/>
</dbReference>
<comment type="similarity">
    <text evidence="1">Belongs to the short-chain dehydrogenases/reductases (SDR) family.</text>
</comment>
<dbReference type="PRINTS" id="PR00081">
    <property type="entry name" value="GDHRDH"/>
</dbReference>
<dbReference type="AlphaFoldDB" id="A0AAI8Z904"/>
<comment type="caution">
    <text evidence="3">The sequence shown here is derived from an EMBL/GenBank/DDBJ whole genome shotgun (WGS) entry which is preliminary data.</text>
</comment>
<dbReference type="GO" id="GO:0005783">
    <property type="term" value="C:endoplasmic reticulum"/>
    <property type="evidence" value="ECO:0007669"/>
    <property type="project" value="TreeGrafter"/>
</dbReference>
<evidence type="ECO:0008006" key="5">
    <source>
        <dbReference type="Google" id="ProtNLM"/>
    </source>
</evidence>
<organism evidence="3 4">
    <name type="scientific">Lecanosticta acicola</name>
    <dbReference type="NCBI Taxonomy" id="111012"/>
    <lineage>
        <taxon>Eukaryota</taxon>
        <taxon>Fungi</taxon>
        <taxon>Dikarya</taxon>
        <taxon>Ascomycota</taxon>
        <taxon>Pezizomycotina</taxon>
        <taxon>Dothideomycetes</taxon>
        <taxon>Dothideomycetidae</taxon>
        <taxon>Mycosphaerellales</taxon>
        <taxon>Mycosphaerellaceae</taxon>
        <taxon>Lecanosticta</taxon>
    </lineage>
</organism>
<evidence type="ECO:0000256" key="1">
    <source>
        <dbReference type="ARBA" id="ARBA00006484"/>
    </source>
</evidence>
<evidence type="ECO:0000313" key="3">
    <source>
        <dbReference type="EMBL" id="CAK4034724.1"/>
    </source>
</evidence>
<keyword evidence="4" id="KW-1185">Reference proteome</keyword>